<proteinExistence type="predicted"/>
<organism evidence="1 2">
    <name type="scientific">Rhizobium lusitanum</name>
    <dbReference type="NCBI Taxonomy" id="293958"/>
    <lineage>
        <taxon>Bacteria</taxon>
        <taxon>Pseudomonadati</taxon>
        <taxon>Pseudomonadota</taxon>
        <taxon>Alphaproteobacteria</taxon>
        <taxon>Hyphomicrobiales</taxon>
        <taxon>Rhizobiaceae</taxon>
        <taxon>Rhizobium/Agrobacterium group</taxon>
        <taxon>Rhizobium</taxon>
    </lineage>
</organism>
<protein>
    <submittedName>
        <fullName evidence="1">NADPH-dependent ferric siderophore reductase</fullName>
    </submittedName>
</protein>
<dbReference type="Proteomes" id="UP000565576">
    <property type="component" value="Unassembled WGS sequence"/>
</dbReference>
<dbReference type="RefSeq" id="WP_409527706.1">
    <property type="nucleotide sequence ID" value="NZ_JACHBG010000013.1"/>
</dbReference>
<dbReference type="InterPro" id="IPR039261">
    <property type="entry name" value="FNR_nucleotide-bd"/>
</dbReference>
<comment type="caution">
    <text evidence="1">The sequence shown here is derived from an EMBL/GenBank/DDBJ whole genome shotgun (WGS) entry which is preliminary data.</text>
</comment>
<reference evidence="1 2" key="1">
    <citation type="submission" date="2020-08" db="EMBL/GenBank/DDBJ databases">
        <title>Genomic Encyclopedia of Type Strains, Phase IV (KMG-V): Genome sequencing to study the core and pangenomes of soil and plant-associated prokaryotes.</title>
        <authorList>
            <person name="Whitman W."/>
        </authorList>
    </citation>
    <scope>NUCLEOTIDE SEQUENCE [LARGE SCALE GENOMIC DNA]</scope>
    <source>
        <strain evidence="1 2">SEMIA 4060</strain>
    </source>
</reference>
<dbReference type="AlphaFoldDB" id="A0A7X0MED7"/>
<gene>
    <name evidence="1" type="ORF">GGD46_004673</name>
</gene>
<dbReference type="Gene3D" id="3.40.50.80">
    <property type="entry name" value="Nucleotide-binding domain of ferredoxin-NADP reductase (FNR) module"/>
    <property type="match status" value="1"/>
</dbReference>
<sequence>MSLGPTAMAASAGTTGELERNIRNAVLACDAETYVWVACEQTEARAIRSFMKGERAREQASFITTMWEGDTSSFDYHLSCSRGLHRMCQFRKL</sequence>
<evidence type="ECO:0000313" key="2">
    <source>
        <dbReference type="Proteomes" id="UP000565576"/>
    </source>
</evidence>
<evidence type="ECO:0000313" key="1">
    <source>
        <dbReference type="EMBL" id="MBB6487371.1"/>
    </source>
</evidence>
<accession>A0A7X0MED7</accession>
<dbReference type="EMBL" id="JACHBG010000013">
    <property type="protein sequence ID" value="MBB6487371.1"/>
    <property type="molecule type" value="Genomic_DNA"/>
</dbReference>
<name>A0A7X0MED7_9HYPH</name>